<dbReference type="Proteomes" id="UP000330099">
    <property type="component" value="Unassembled WGS sequence"/>
</dbReference>
<comment type="caution">
    <text evidence="1">The sequence shown here is derived from an EMBL/GenBank/DDBJ whole genome shotgun (WGS) entry which is preliminary data.</text>
</comment>
<proteinExistence type="predicted"/>
<evidence type="ECO:0000313" key="2">
    <source>
        <dbReference type="Proteomes" id="UP000330099"/>
    </source>
</evidence>
<evidence type="ECO:0000313" key="1">
    <source>
        <dbReference type="EMBL" id="EAE6014800.1"/>
    </source>
</evidence>
<gene>
    <name evidence="1" type="ORF">E3077_14990</name>
</gene>
<dbReference type="AlphaFoldDB" id="A0A823FU94"/>
<sequence length="141" mass="16371">MIKVKFDLLQMYFEDNDITVYAISKVTGISAQALNNFKARSFTGGERVTNRITGLHVQKIAEALAKNPGKVFNDLIYLENEVMLSLEELKENAKNWRMNGDSPEDVTTSIYPIIEEQWENKVIQSFLKAYMKEFIKDEWRL</sequence>
<organism evidence="1 2">
    <name type="scientific">Listeria monocytogenes serotype 1/2b</name>
    <dbReference type="NCBI Taxonomy" id="2291966"/>
    <lineage>
        <taxon>Bacteria</taxon>
        <taxon>Bacillati</taxon>
        <taxon>Bacillota</taxon>
        <taxon>Bacilli</taxon>
        <taxon>Bacillales</taxon>
        <taxon>Listeriaceae</taxon>
        <taxon>Listeria</taxon>
    </lineage>
</organism>
<name>A0A823FU94_LISMN</name>
<reference evidence="1 2" key="1">
    <citation type="submission" date="2019-03" db="EMBL/GenBank/DDBJ databases">
        <authorList>
            <consortium name="GenomeTrakr: Next Generation Sequencing Network for Food Pathogen Tracability"/>
        </authorList>
    </citation>
    <scope>NUCLEOTIDE SEQUENCE [LARGE SCALE GENOMIC DNA]</scope>
    <source>
        <strain evidence="1 2">LS1392</strain>
    </source>
</reference>
<accession>A0A823FU94</accession>
<protein>
    <submittedName>
        <fullName evidence="1">Uncharacterized protein</fullName>
    </submittedName>
</protein>
<dbReference type="EMBL" id="AAASZE010000009">
    <property type="protein sequence ID" value="EAE6014800.1"/>
    <property type="molecule type" value="Genomic_DNA"/>
</dbReference>